<keyword evidence="4" id="KW-1185">Reference proteome</keyword>
<dbReference type="InterPro" id="IPR001509">
    <property type="entry name" value="Epimerase_deHydtase"/>
</dbReference>
<accession>A0A1H9X4X0</accession>
<gene>
    <name evidence="3" type="ORF">SAMN05518684_12512</name>
</gene>
<dbReference type="Pfam" id="PF01370">
    <property type="entry name" value="Epimerase"/>
    <property type="match status" value="1"/>
</dbReference>
<comment type="similarity">
    <text evidence="1">Belongs to the NAD(P)-dependent epimerase/dehydratase family.</text>
</comment>
<sequence>MNKVLVTGGAGFIGSHVTDFLIDEGTHVVILDNLSSGDLKNINKSMHVTFIEGDVRDTKAVQDTFERHPEIGAVVHMAAQSKVGPSIENPHEDLAINVSGTLNLLEEARKKNVKTFVYASSAAVYGHVDNLPVTEETPTRPLSPYGVSKLSAEEYVKAYSRLYDMNVAALRFANVYGPRQSAATEAGVITIFIERLLAGEQPVIQGDGQQTRDFIYVEDVARAVMKVLEDPAKNKGAVFNVSSETSTSVEELLRKICGALNVPFTPDYTEERPGDIKHSYLSREKLSNALDWTPLTPLEDGLAKTADYYRSK</sequence>
<dbReference type="STRING" id="1601833.SAMN05518684_12512"/>
<dbReference type="PANTHER" id="PTHR43000">
    <property type="entry name" value="DTDP-D-GLUCOSE 4,6-DEHYDRATASE-RELATED"/>
    <property type="match status" value="1"/>
</dbReference>
<dbReference type="SUPFAM" id="SSF51735">
    <property type="entry name" value="NAD(P)-binding Rossmann-fold domains"/>
    <property type="match status" value="1"/>
</dbReference>
<dbReference type="EMBL" id="FOGT01000025">
    <property type="protein sequence ID" value="SES41246.1"/>
    <property type="molecule type" value="Genomic_DNA"/>
</dbReference>
<dbReference type="InterPro" id="IPR036291">
    <property type="entry name" value="NAD(P)-bd_dom_sf"/>
</dbReference>
<dbReference type="RefSeq" id="WP_093055909.1">
    <property type="nucleotide sequence ID" value="NZ_FOGT01000025.1"/>
</dbReference>
<evidence type="ECO:0000259" key="2">
    <source>
        <dbReference type="Pfam" id="PF01370"/>
    </source>
</evidence>
<dbReference type="Proteomes" id="UP000198571">
    <property type="component" value="Unassembled WGS sequence"/>
</dbReference>
<dbReference type="AlphaFoldDB" id="A0A1H9X4X0"/>
<protein>
    <submittedName>
        <fullName evidence="3">UDP-glucose 4-epimerase</fullName>
    </submittedName>
</protein>
<reference evidence="4" key="1">
    <citation type="submission" date="2016-10" db="EMBL/GenBank/DDBJ databases">
        <authorList>
            <person name="Varghese N."/>
            <person name="Submissions S."/>
        </authorList>
    </citation>
    <scope>NUCLEOTIDE SEQUENCE [LARGE SCALE GENOMIC DNA]</scope>
    <source>
        <strain evidence="4">S9</strain>
    </source>
</reference>
<evidence type="ECO:0000313" key="4">
    <source>
        <dbReference type="Proteomes" id="UP000198571"/>
    </source>
</evidence>
<dbReference type="OrthoDB" id="9771073at2"/>
<feature type="domain" description="NAD-dependent epimerase/dehydratase" evidence="2">
    <location>
        <begin position="4"/>
        <end position="241"/>
    </location>
</feature>
<dbReference type="Gene3D" id="3.40.50.720">
    <property type="entry name" value="NAD(P)-binding Rossmann-like Domain"/>
    <property type="match status" value="1"/>
</dbReference>
<evidence type="ECO:0000313" key="3">
    <source>
        <dbReference type="EMBL" id="SES41246.1"/>
    </source>
</evidence>
<evidence type="ECO:0000256" key="1">
    <source>
        <dbReference type="ARBA" id="ARBA00007637"/>
    </source>
</evidence>
<name>A0A1H9X4X0_9BACI</name>
<organism evidence="3 4">
    <name type="scientific">Salipaludibacillus aurantiacus</name>
    <dbReference type="NCBI Taxonomy" id="1601833"/>
    <lineage>
        <taxon>Bacteria</taxon>
        <taxon>Bacillati</taxon>
        <taxon>Bacillota</taxon>
        <taxon>Bacilli</taxon>
        <taxon>Bacillales</taxon>
        <taxon>Bacillaceae</taxon>
    </lineage>
</organism>
<proteinExistence type="inferred from homology"/>